<reference evidence="2 3" key="2">
    <citation type="submission" date="2020-03" db="EMBL/GenBank/DDBJ databases">
        <authorList>
            <person name="Ichikawa N."/>
            <person name="Kimura A."/>
            <person name="Kitahashi Y."/>
            <person name="Uohara A."/>
        </authorList>
    </citation>
    <scope>NUCLEOTIDE SEQUENCE [LARGE SCALE GENOMIC DNA]</scope>
    <source>
        <strain evidence="2 3">NBRC 108638</strain>
    </source>
</reference>
<comment type="caution">
    <text evidence="2">The sequence shown here is derived from an EMBL/GenBank/DDBJ whole genome shotgun (WGS) entry which is preliminary data.</text>
</comment>
<proteinExistence type="predicted"/>
<organism evidence="2 3">
    <name type="scientific">Phytohabitans rumicis</name>
    <dbReference type="NCBI Taxonomy" id="1076125"/>
    <lineage>
        <taxon>Bacteria</taxon>
        <taxon>Bacillati</taxon>
        <taxon>Actinomycetota</taxon>
        <taxon>Actinomycetes</taxon>
        <taxon>Micromonosporales</taxon>
        <taxon>Micromonosporaceae</taxon>
    </lineage>
</organism>
<keyword evidence="3" id="KW-1185">Reference proteome</keyword>
<evidence type="ECO:0000313" key="3">
    <source>
        <dbReference type="Proteomes" id="UP000482960"/>
    </source>
</evidence>
<feature type="compositionally biased region" description="Polar residues" evidence="1">
    <location>
        <begin position="1"/>
        <end position="19"/>
    </location>
</feature>
<dbReference type="Proteomes" id="UP000482960">
    <property type="component" value="Unassembled WGS sequence"/>
</dbReference>
<name>A0A6V8L7W9_9ACTN</name>
<reference evidence="2 3" key="1">
    <citation type="submission" date="2020-03" db="EMBL/GenBank/DDBJ databases">
        <title>Whole genome shotgun sequence of Phytohabitans rumicis NBRC 108638.</title>
        <authorList>
            <person name="Komaki H."/>
            <person name="Tamura T."/>
        </authorList>
    </citation>
    <scope>NUCLEOTIDE SEQUENCE [LARGE SCALE GENOMIC DNA]</scope>
    <source>
        <strain evidence="2 3">NBRC 108638</strain>
    </source>
</reference>
<feature type="region of interest" description="Disordered" evidence="1">
    <location>
        <begin position="1"/>
        <end position="60"/>
    </location>
</feature>
<dbReference type="RefSeq" id="WP_173080000.1">
    <property type="nucleotide sequence ID" value="NZ_BAABJB010000065.1"/>
</dbReference>
<evidence type="ECO:0000256" key="1">
    <source>
        <dbReference type="SAM" id="MobiDB-lite"/>
    </source>
</evidence>
<feature type="compositionally biased region" description="Pro residues" evidence="1">
    <location>
        <begin position="31"/>
        <end position="40"/>
    </location>
</feature>
<gene>
    <name evidence="2" type="ORF">Prum_069950</name>
</gene>
<evidence type="ECO:0000313" key="2">
    <source>
        <dbReference type="EMBL" id="GFJ93353.1"/>
    </source>
</evidence>
<protein>
    <submittedName>
        <fullName evidence="2">Uncharacterized protein</fullName>
    </submittedName>
</protein>
<dbReference type="EMBL" id="BLPG01000001">
    <property type="protein sequence ID" value="GFJ93353.1"/>
    <property type="molecule type" value="Genomic_DNA"/>
</dbReference>
<dbReference type="AlphaFoldDB" id="A0A6V8L7W9"/>
<sequence>MPRTHQPTPDRNSADTGNEATRVPAGTGWPTDPPTAPPPGRATGTGWPTNPPEEKEHPDV</sequence>
<accession>A0A6V8L7W9</accession>